<reference evidence="9 10" key="1">
    <citation type="submission" date="2016-10" db="EMBL/GenBank/DDBJ databases">
        <authorList>
            <person name="de Groot N.N."/>
        </authorList>
    </citation>
    <scope>NUCLEOTIDE SEQUENCE [LARGE SCALE GENOMIC DNA]</scope>
    <source>
        <strain evidence="9 10">DSM 9236</strain>
    </source>
</reference>
<dbReference type="InterPro" id="IPR036510">
    <property type="entry name" value="Ribosomal_bS20_sf"/>
</dbReference>
<dbReference type="InterPro" id="IPR002583">
    <property type="entry name" value="Ribosomal_bS20"/>
</dbReference>
<keyword evidence="3 7" id="KW-0694">RNA-binding</keyword>
<evidence type="ECO:0000256" key="6">
    <source>
        <dbReference type="ARBA" id="ARBA00035136"/>
    </source>
</evidence>
<dbReference type="GO" id="GO:0005829">
    <property type="term" value="C:cytosol"/>
    <property type="evidence" value="ECO:0007669"/>
    <property type="project" value="TreeGrafter"/>
</dbReference>
<evidence type="ECO:0000256" key="2">
    <source>
        <dbReference type="ARBA" id="ARBA00022730"/>
    </source>
</evidence>
<dbReference type="PANTHER" id="PTHR33398">
    <property type="entry name" value="30S RIBOSOMAL PROTEIN S20"/>
    <property type="match status" value="1"/>
</dbReference>
<dbReference type="PANTHER" id="PTHR33398:SF1">
    <property type="entry name" value="SMALL RIBOSOMAL SUBUNIT PROTEIN BS20C"/>
    <property type="match status" value="1"/>
</dbReference>
<dbReference type="HAMAP" id="MF_00500">
    <property type="entry name" value="Ribosomal_bS20"/>
    <property type="match status" value="1"/>
</dbReference>
<dbReference type="Gene3D" id="1.20.58.110">
    <property type="entry name" value="Ribosomal protein S20"/>
    <property type="match status" value="1"/>
</dbReference>
<keyword evidence="4 7" id="KW-0689">Ribosomal protein</keyword>
<protein>
    <recommendedName>
        <fullName evidence="6 7">Small ribosomal subunit protein bS20</fullName>
    </recommendedName>
</protein>
<dbReference type="OrthoDB" id="9808392at2"/>
<comment type="similarity">
    <text evidence="1 7">Belongs to the bacterial ribosomal protein bS20 family.</text>
</comment>
<dbReference type="STRING" id="1123323.SAMN05216245_10492"/>
<keyword evidence="2 7" id="KW-0699">rRNA-binding</keyword>
<dbReference type="EMBL" id="FONL01000004">
    <property type="protein sequence ID" value="SFE34519.1"/>
    <property type="molecule type" value="Genomic_DNA"/>
</dbReference>
<evidence type="ECO:0000256" key="8">
    <source>
        <dbReference type="SAM" id="MobiDB-lite"/>
    </source>
</evidence>
<evidence type="ECO:0000256" key="7">
    <source>
        <dbReference type="HAMAP-Rule" id="MF_00500"/>
    </source>
</evidence>
<dbReference type="GO" id="GO:0006412">
    <property type="term" value="P:translation"/>
    <property type="evidence" value="ECO:0007669"/>
    <property type="project" value="UniProtKB-UniRule"/>
</dbReference>
<evidence type="ECO:0000256" key="1">
    <source>
        <dbReference type="ARBA" id="ARBA00007634"/>
    </source>
</evidence>
<dbReference type="GO" id="GO:0015935">
    <property type="term" value="C:small ribosomal subunit"/>
    <property type="evidence" value="ECO:0007669"/>
    <property type="project" value="TreeGrafter"/>
</dbReference>
<evidence type="ECO:0000313" key="9">
    <source>
        <dbReference type="EMBL" id="SFE34519.1"/>
    </source>
</evidence>
<organism evidence="9 10">
    <name type="scientific">Succiniclasticum ruminis DSM 9236</name>
    <dbReference type="NCBI Taxonomy" id="1123323"/>
    <lineage>
        <taxon>Bacteria</taxon>
        <taxon>Bacillati</taxon>
        <taxon>Bacillota</taxon>
        <taxon>Negativicutes</taxon>
        <taxon>Acidaminococcales</taxon>
        <taxon>Acidaminococcaceae</taxon>
        <taxon>Succiniclasticum</taxon>
    </lineage>
</organism>
<gene>
    <name evidence="7" type="primary">rpsT</name>
    <name evidence="9" type="ORF">SAMN05216245_10492</name>
</gene>
<dbReference type="NCBIfam" id="TIGR00029">
    <property type="entry name" value="S20"/>
    <property type="match status" value="1"/>
</dbReference>
<dbReference type="Proteomes" id="UP000198896">
    <property type="component" value="Unassembled WGS sequence"/>
</dbReference>
<name>A0A1I1ZS39_9FIRM</name>
<dbReference type="RefSeq" id="WP_093913128.1">
    <property type="nucleotide sequence ID" value="NZ_FONL01000004.1"/>
</dbReference>
<evidence type="ECO:0000256" key="4">
    <source>
        <dbReference type="ARBA" id="ARBA00022980"/>
    </source>
</evidence>
<dbReference type="GO" id="GO:0003735">
    <property type="term" value="F:structural constituent of ribosome"/>
    <property type="evidence" value="ECO:0007669"/>
    <property type="project" value="InterPro"/>
</dbReference>
<keyword evidence="10" id="KW-1185">Reference proteome</keyword>
<dbReference type="Pfam" id="PF01649">
    <property type="entry name" value="Ribosomal_S20p"/>
    <property type="match status" value="1"/>
</dbReference>
<evidence type="ECO:0000256" key="3">
    <source>
        <dbReference type="ARBA" id="ARBA00022884"/>
    </source>
</evidence>
<proteinExistence type="inferred from homology"/>
<feature type="region of interest" description="Disordered" evidence="8">
    <location>
        <begin position="1"/>
        <end position="26"/>
    </location>
</feature>
<sequence length="87" mass="9246">MPNIKSSIRSVKTDAERRATNAAKKSAVRTVAKKVEAKVAEGNKAEAEVTLKNASSLLDKAAQDGVISKNAAARKKSKLAKKVNKVQ</sequence>
<dbReference type="SUPFAM" id="SSF46992">
    <property type="entry name" value="Ribosomal protein S20"/>
    <property type="match status" value="1"/>
</dbReference>
<dbReference type="AlphaFoldDB" id="A0A1I1ZS39"/>
<keyword evidence="5 7" id="KW-0687">Ribonucleoprotein</keyword>
<evidence type="ECO:0000313" key="10">
    <source>
        <dbReference type="Proteomes" id="UP000198896"/>
    </source>
</evidence>
<evidence type="ECO:0000256" key="5">
    <source>
        <dbReference type="ARBA" id="ARBA00023274"/>
    </source>
</evidence>
<accession>A0A1I1ZS39</accession>
<dbReference type="GO" id="GO:0070181">
    <property type="term" value="F:small ribosomal subunit rRNA binding"/>
    <property type="evidence" value="ECO:0007669"/>
    <property type="project" value="TreeGrafter"/>
</dbReference>
<comment type="function">
    <text evidence="7">Binds directly to 16S ribosomal RNA.</text>
</comment>
<feature type="compositionally biased region" description="Polar residues" evidence="8">
    <location>
        <begin position="1"/>
        <end position="10"/>
    </location>
</feature>